<dbReference type="PANTHER" id="PTHR11735:SF11">
    <property type="entry name" value="TRNA THREONYLCARBAMOYLADENOSINE BIOSYNTHESIS PROTEIN TSAB"/>
    <property type="match status" value="1"/>
</dbReference>
<evidence type="ECO:0000259" key="7">
    <source>
        <dbReference type="Pfam" id="PF00814"/>
    </source>
</evidence>
<evidence type="ECO:0000313" key="8">
    <source>
        <dbReference type="EMBL" id="UTI62494.1"/>
    </source>
</evidence>
<evidence type="ECO:0000256" key="6">
    <source>
        <dbReference type="ARBA" id="ARBA00048117"/>
    </source>
</evidence>
<dbReference type="InterPro" id="IPR043129">
    <property type="entry name" value="ATPase_NBD"/>
</dbReference>
<keyword evidence="2 8" id="KW-0808">Transferase</keyword>
<keyword evidence="5 8" id="KW-0012">Acyltransferase</keyword>
<dbReference type="PRINTS" id="PR00789">
    <property type="entry name" value="OSIALOPTASE"/>
</dbReference>
<protein>
    <recommendedName>
        <fullName evidence="1">N(6)-L-threonylcarbamoyladenine synthase</fullName>
        <ecNumber evidence="1">2.3.1.234</ecNumber>
    </recommendedName>
</protein>
<dbReference type="RefSeq" id="WP_254569231.1">
    <property type="nucleotide sequence ID" value="NZ_CP098502.1"/>
</dbReference>
<evidence type="ECO:0000256" key="1">
    <source>
        <dbReference type="ARBA" id="ARBA00012156"/>
    </source>
</evidence>
<evidence type="ECO:0000256" key="2">
    <source>
        <dbReference type="ARBA" id="ARBA00022679"/>
    </source>
</evidence>
<gene>
    <name evidence="8" type="primary">tsaB</name>
    <name evidence="8" type="ORF">NBH00_14095</name>
</gene>
<feature type="domain" description="Gcp-like" evidence="7">
    <location>
        <begin position="40"/>
        <end position="131"/>
    </location>
</feature>
<evidence type="ECO:0000256" key="4">
    <source>
        <dbReference type="ARBA" id="ARBA00022723"/>
    </source>
</evidence>
<proteinExistence type="predicted"/>
<dbReference type="Gene3D" id="3.30.420.40">
    <property type="match status" value="2"/>
</dbReference>
<organism evidence="8 9">
    <name type="scientific">Paraconexibacter antarcticus</name>
    <dbReference type="NCBI Taxonomy" id="2949664"/>
    <lineage>
        <taxon>Bacteria</taxon>
        <taxon>Bacillati</taxon>
        <taxon>Actinomycetota</taxon>
        <taxon>Thermoleophilia</taxon>
        <taxon>Solirubrobacterales</taxon>
        <taxon>Paraconexibacteraceae</taxon>
        <taxon>Paraconexibacter</taxon>
    </lineage>
</organism>
<evidence type="ECO:0000313" key="9">
    <source>
        <dbReference type="Proteomes" id="UP001056035"/>
    </source>
</evidence>
<dbReference type="Proteomes" id="UP001056035">
    <property type="component" value="Chromosome"/>
</dbReference>
<accession>A0ABY5DLW9</accession>
<dbReference type="EMBL" id="CP098502">
    <property type="protein sequence ID" value="UTI62494.1"/>
    <property type="molecule type" value="Genomic_DNA"/>
</dbReference>
<dbReference type="NCBIfam" id="TIGR03725">
    <property type="entry name" value="T6A_YeaZ"/>
    <property type="match status" value="1"/>
</dbReference>
<dbReference type="Pfam" id="PF00814">
    <property type="entry name" value="TsaD"/>
    <property type="match status" value="1"/>
</dbReference>
<name>A0ABY5DLW9_9ACTN</name>
<evidence type="ECO:0000256" key="5">
    <source>
        <dbReference type="ARBA" id="ARBA00023315"/>
    </source>
</evidence>
<keyword evidence="3" id="KW-0819">tRNA processing</keyword>
<dbReference type="InterPro" id="IPR022496">
    <property type="entry name" value="T6A_TsaB"/>
</dbReference>
<dbReference type="InterPro" id="IPR017861">
    <property type="entry name" value="KAE1/TsaD"/>
</dbReference>
<reference evidence="8 9" key="1">
    <citation type="submission" date="2022-06" db="EMBL/GenBank/DDBJ databases">
        <title>Paraconexibacter antarcticus.</title>
        <authorList>
            <person name="Kim C.S."/>
        </authorList>
    </citation>
    <scope>NUCLEOTIDE SEQUENCE [LARGE SCALE GENOMIC DNA]</scope>
    <source>
        <strain evidence="8 9">02-257</strain>
    </source>
</reference>
<evidence type="ECO:0000256" key="3">
    <source>
        <dbReference type="ARBA" id="ARBA00022694"/>
    </source>
</evidence>
<dbReference type="GO" id="GO:0061711">
    <property type="term" value="F:tRNA N(6)-L-threonylcarbamoyladenine synthase activity"/>
    <property type="evidence" value="ECO:0007669"/>
    <property type="project" value="UniProtKB-EC"/>
</dbReference>
<dbReference type="PANTHER" id="PTHR11735">
    <property type="entry name" value="TRNA N6-ADENOSINE THREONYLCARBAMOYLTRANSFERASE"/>
    <property type="match status" value="1"/>
</dbReference>
<dbReference type="EC" id="2.3.1.234" evidence="1"/>
<sequence length="235" mass="23962">MIVLGLDTATGDTAVGLLSDTDGLELALRRRHEPDPGARPGHAEQLLALAGDVLHEASLTWGAVDRIAVGLGPGTFTGLRIGVATGRALAQASGAGLAGVSTLQALAEGAGHDGPVLACVDARRGELFVGAWDGTRVLLAPQAVAPDALAALVAATDGLAETALAVGDGAVRHRADVERAASVPADDDPRHHVDGLAVCRLARYAPETPREALVPDYVRRPDAVRTADREAAARA</sequence>
<keyword evidence="4" id="KW-0479">Metal-binding</keyword>
<dbReference type="InterPro" id="IPR000905">
    <property type="entry name" value="Gcp-like_dom"/>
</dbReference>
<keyword evidence="9" id="KW-1185">Reference proteome</keyword>
<comment type="catalytic activity">
    <reaction evidence="6">
        <text>L-threonylcarbamoyladenylate + adenosine(37) in tRNA = N(6)-L-threonylcarbamoyladenosine(37) in tRNA + AMP + H(+)</text>
        <dbReference type="Rhea" id="RHEA:37059"/>
        <dbReference type="Rhea" id="RHEA-COMP:10162"/>
        <dbReference type="Rhea" id="RHEA-COMP:10163"/>
        <dbReference type="ChEBI" id="CHEBI:15378"/>
        <dbReference type="ChEBI" id="CHEBI:73682"/>
        <dbReference type="ChEBI" id="CHEBI:74411"/>
        <dbReference type="ChEBI" id="CHEBI:74418"/>
        <dbReference type="ChEBI" id="CHEBI:456215"/>
        <dbReference type="EC" id="2.3.1.234"/>
    </reaction>
</comment>
<dbReference type="SUPFAM" id="SSF53067">
    <property type="entry name" value="Actin-like ATPase domain"/>
    <property type="match status" value="2"/>
</dbReference>